<evidence type="ECO:0000256" key="1">
    <source>
        <dbReference type="ARBA" id="ARBA00022898"/>
    </source>
</evidence>
<evidence type="ECO:0000313" key="6">
    <source>
        <dbReference type="EMBL" id="TCP70689.1"/>
    </source>
</evidence>
<gene>
    <name evidence="6" type="ORF">EDD57_101132</name>
</gene>
<organism evidence="6 7">
    <name type="scientific">Baia soyae</name>
    <dbReference type="NCBI Taxonomy" id="1544746"/>
    <lineage>
        <taxon>Bacteria</taxon>
        <taxon>Bacillati</taxon>
        <taxon>Bacillota</taxon>
        <taxon>Bacilli</taxon>
        <taxon>Bacillales</taxon>
        <taxon>Thermoactinomycetaceae</taxon>
        <taxon>Baia</taxon>
    </lineage>
</organism>
<accession>A0A4R2S2V6</accession>
<proteinExistence type="inferred from homology"/>
<keyword evidence="7" id="KW-1185">Reference proteome</keyword>
<dbReference type="EMBL" id="SLXV01000001">
    <property type="protein sequence ID" value="TCP70689.1"/>
    <property type="molecule type" value="Genomic_DNA"/>
</dbReference>
<comment type="similarity">
    <text evidence="2 5">Belongs to the DegT/DnrJ/EryC1 family.</text>
</comment>
<dbReference type="AlphaFoldDB" id="A0A4R2S2V6"/>
<evidence type="ECO:0000256" key="2">
    <source>
        <dbReference type="ARBA" id="ARBA00037999"/>
    </source>
</evidence>
<dbReference type="GO" id="GO:0008483">
    <property type="term" value="F:transaminase activity"/>
    <property type="evidence" value="ECO:0007669"/>
    <property type="project" value="TreeGrafter"/>
</dbReference>
<dbReference type="Proteomes" id="UP000294746">
    <property type="component" value="Unassembled WGS sequence"/>
</dbReference>
<keyword evidence="1 4" id="KW-0663">Pyridoxal phosphate</keyword>
<comment type="caution">
    <text evidence="6">The sequence shown here is derived from an EMBL/GenBank/DDBJ whole genome shotgun (WGS) entry which is preliminary data.</text>
</comment>
<dbReference type="PANTHER" id="PTHR30244:SF9">
    <property type="entry name" value="PROTEIN RV3402C"/>
    <property type="match status" value="1"/>
</dbReference>
<dbReference type="GO" id="GO:0000271">
    <property type="term" value="P:polysaccharide biosynthetic process"/>
    <property type="evidence" value="ECO:0007669"/>
    <property type="project" value="TreeGrafter"/>
</dbReference>
<protein>
    <submittedName>
        <fullName evidence="6">dTDP-4-amino-4,6-dideoxygalactose transaminase</fullName>
    </submittedName>
</protein>
<dbReference type="SUPFAM" id="SSF53383">
    <property type="entry name" value="PLP-dependent transferases"/>
    <property type="match status" value="1"/>
</dbReference>
<dbReference type="PIRSF" id="PIRSF000390">
    <property type="entry name" value="PLP_StrS"/>
    <property type="match status" value="1"/>
</dbReference>
<reference evidence="6 7" key="1">
    <citation type="submission" date="2019-03" db="EMBL/GenBank/DDBJ databases">
        <title>Genomic Encyclopedia of Type Strains, Phase IV (KMG-IV): sequencing the most valuable type-strain genomes for metagenomic binning, comparative biology and taxonomic classification.</title>
        <authorList>
            <person name="Goeker M."/>
        </authorList>
    </citation>
    <scope>NUCLEOTIDE SEQUENCE [LARGE SCALE GENOMIC DNA]</scope>
    <source>
        <strain evidence="6 7">DSM 46831</strain>
    </source>
</reference>
<dbReference type="InterPro" id="IPR015421">
    <property type="entry name" value="PyrdxlP-dep_Trfase_major"/>
</dbReference>
<evidence type="ECO:0000256" key="3">
    <source>
        <dbReference type="PIRSR" id="PIRSR000390-1"/>
    </source>
</evidence>
<feature type="active site" description="Proton acceptor" evidence="3">
    <location>
        <position position="179"/>
    </location>
</feature>
<dbReference type="InterPro" id="IPR000653">
    <property type="entry name" value="DegT/StrS_aminotransferase"/>
</dbReference>
<sequence length="365" mass="41105">MKSELYLAYLSQIDENRIYSNYGPLNDTFEERILQEFFEGEGAVSTVNNATIGLMLAISQCMRPNGRYALMPSFTFSATPLAAIWCGLEPYFIDIYEDEWSMNVDIVEDTLKKLGDQVAVVVPYATFGTCIDLTYYNELQKKGIPVVVDAAASFGARDKHGHFGKGFLGSIIYSFHATKGFGIGEGGLVYSGDEGIISNVRQAGNFGYKGSRESTLKGLNSKMSEYMAAIGLATLDVFEQKMESRKQIKQWYLEQMNKWNLFEKGWRVQNCSGQIVTQLLSILSPRDEKAHELIDRLDKQGIETRCYFSPPCHRQKQFATSNQSTMAMTECISDRIISLPFWEEMDTMLVSQIVKELANTLHRGG</sequence>
<feature type="modified residue" description="N6-(pyridoxal phosphate)lysine" evidence="4">
    <location>
        <position position="179"/>
    </location>
</feature>
<dbReference type="PANTHER" id="PTHR30244">
    <property type="entry name" value="TRANSAMINASE"/>
    <property type="match status" value="1"/>
</dbReference>
<name>A0A4R2S2V6_9BACL</name>
<dbReference type="Pfam" id="PF01041">
    <property type="entry name" value="DegT_DnrJ_EryC1"/>
    <property type="match status" value="1"/>
</dbReference>
<evidence type="ECO:0000313" key="7">
    <source>
        <dbReference type="Proteomes" id="UP000294746"/>
    </source>
</evidence>
<evidence type="ECO:0000256" key="5">
    <source>
        <dbReference type="RuleBase" id="RU004508"/>
    </source>
</evidence>
<dbReference type="InterPro" id="IPR015424">
    <property type="entry name" value="PyrdxlP-dep_Trfase"/>
</dbReference>
<evidence type="ECO:0000256" key="4">
    <source>
        <dbReference type="PIRSR" id="PIRSR000390-2"/>
    </source>
</evidence>
<dbReference type="GO" id="GO:0030170">
    <property type="term" value="F:pyridoxal phosphate binding"/>
    <property type="evidence" value="ECO:0007669"/>
    <property type="project" value="TreeGrafter"/>
</dbReference>
<dbReference type="Gene3D" id="3.40.640.10">
    <property type="entry name" value="Type I PLP-dependent aspartate aminotransferase-like (Major domain)"/>
    <property type="match status" value="1"/>
</dbReference>